<gene>
    <name evidence="14" type="primary">LOC107265735</name>
</gene>
<dbReference type="PROSITE" id="PS50240">
    <property type="entry name" value="TRYPSIN_DOM"/>
    <property type="match status" value="2"/>
</dbReference>
<dbReference type="RefSeq" id="XP_024938860.1">
    <property type="nucleotide sequence ID" value="XM_025083092.1"/>
</dbReference>
<dbReference type="GO" id="GO:0035008">
    <property type="term" value="P:positive regulation of melanization defense response"/>
    <property type="evidence" value="ECO:0007669"/>
    <property type="project" value="UniProtKB-ARBA"/>
</dbReference>
<evidence type="ECO:0000256" key="9">
    <source>
        <dbReference type="RuleBase" id="RU363034"/>
    </source>
</evidence>
<evidence type="ECO:0000259" key="12">
    <source>
        <dbReference type="PROSITE" id="PS51888"/>
    </source>
</evidence>
<dbReference type="InterPro" id="IPR051487">
    <property type="entry name" value="Ser/Thr_Proteases_Immune/Dev"/>
</dbReference>
<keyword evidence="3 9" id="KW-0378">Hydrolase</keyword>
<dbReference type="InterPro" id="IPR009003">
    <property type="entry name" value="Peptidase_S1_PA"/>
</dbReference>
<dbReference type="PROSITE" id="PS00134">
    <property type="entry name" value="TRYPSIN_HIS"/>
    <property type="match status" value="2"/>
</dbReference>
<dbReference type="Pfam" id="PF12032">
    <property type="entry name" value="CLIP"/>
    <property type="match status" value="1"/>
</dbReference>
<feature type="domain" description="Peptidase S1" evidence="11">
    <location>
        <begin position="458"/>
        <end position="715"/>
    </location>
</feature>
<dbReference type="GO" id="GO:0006508">
    <property type="term" value="P:proteolysis"/>
    <property type="evidence" value="ECO:0007669"/>
    <property type="project" value="UniProtKB-KW"/>
</dbReference>
<dbReference type="AlphaFoldDB" id="A0AAJ7RDB4"/>
<evidence type="ECO:0000313" key="13">
    <source>
        <dbReference type="Proteomes" id="UP000694920"/>
    </source>
</evidence>
<dbReference type="Pfam" id="PF00089">
    <property type="entry name" value="Trypsin"/>
    <property type="match status" value="2"/>
</dbReference>
<dbReference type="InterPro" id="IPR038565">
    <property type="entry name" value="CLIP_sf"/>
</dbReference>
<feature type="chain" id="PRO_5042474582" evidence="10">
    <location>
        <begin position="27"/>
        <end position="716"/>
    </location>
</feature>
<evidence type="ECO:0000256" key="1">
    <source>
        <dbReference type="ARBA" id="ARBA00022670"/>
    </source>
</evidence>
<evidence type="ECO:0000256" key="10">
    <source>
        <dbReference type="SAM" id="SignalP"/>
    </source>
</evidence>
<dbReference type="GO" id="GO:0004252">
    <property type="term" value="F:serine-type endopeptidase activity"/>
    <property type="evidence" value="ECO:0007669"/>
    <property type="project" value="InterPro"/>
</dbReference>
<dbReference type="Gene3D" id="2.40.10.10">
    <property type="entry name" value="Trypsin-like serine proteases"/>
    <property type="match status" value="4"/>
</dbReference>
<evidence type="ECO:0000256" key="4">
    <source>
        <dbReference type="ARBA" id="ARBA00022825"/>
    </source>
</evidence>
<dbReference type="FunFam" id="2.40.10.10:FF:000028">
    <property type="entry name" value="Serine protease easter"/>
    <property type="match status" value="2"/>
</dbReference>
<dbReference type="PROSITE" id="PS00135">
    <property type="entry name" value="TRYPSIN_SER"/>
    <property type="match status" value="2"/>
</dbReference>
<dbReference type="InterPro" id="IPR043504">
    <property type="entry name" value="Peptidase_S1_PA_chymotrypsin"/>
</dbReference>
<evidence type="ECO:0000256" key="5">
    <source>
        <dbReference type="ARBA" id="ARBA00023145"/>
    </source>
</evidence>
<dbReference type="InterPro" id="IPR033116">
    <property type="entry name" value="TRYPSIN_SER"/>
</dbReference>
<evidence type="ECO:0000259" key="11">
    <source>
        <dbReference type="PROSITE" id="PS50240"/>
    </source>
</evidence>
<feature type="signal peptide" evidence="10">
    <location>
        <begin position="1"/>
        <end position="26"/>
    </location>
</feature>
<keyword evidence="6" id="KW-1015">Disulfide bond</keyword>
<feature type="domain" description="Peptidase S1" evidence="11">
    <location>
        <begin position="50"/>
        <end position="307"/>
    </location>
</feature>
<keyword evidence="4 9" id="KW-0720">Serine protease</keyword>
<evidence type="ECO:0000256" key="6">
    <source>
        <dbReference type="ARBA" id="ARBA00023157"/>
    </source>
</evidence>
<dbReference type="Gene3D" id="3.30.1640.30">
    <property type="match status" value="1"/>
</dbReference>
<sequence>MPLILCHWFFLFWWSFAIVIYSEASADVMKHPNWSLLDDEQCGISNSDRIIGGKNASLGAYPWITRIGYSKISKMSTELIYRCGGSLINKIYVLTAAHCVANLPASYRVSRIRLGEHNTVTNPDCENDYCGEAVQDLKPVKIIVHKGYNHVPFKNDIALIRLEKPAKFSEFVKPICMVRDELLLKDFLGQTAEVAGWGIYDINDPRPSTILQTIRLPIVDVERCRKAFKSHADVGEEQICVGGVIGQDSCGGDSGGPLMKVESVHGPPKYFIIGLVSFGAKHCGESMTPAVYTKMSYYLSWILNNISSLLQVNKIFKSGHRMWYLLGKLLLLEILLTDTIYAQFPSNVQSDCTAPNNVPGNCISIRNCPALLSLLQSRPLTSQTITLLRQVQCGFEGRDPKVCCARTNGNVSPRPGGQQISPGTETPLNPSLNPTVDYNLSQNSLLPSDCGRDLSQRIVGGERTDLDEFPWMTLLEYTKPNGRTTACGGVLISRRYVLTAAHCIKGKDLPKSWNLVNVRLGEYDTETETDCIQDGDNTQVCADDPISIGIEEQIAHEGYKPASRDQRNDIALLRLSRDVTFTDFIKPICLPTNSSFGQKLFVAGWGKTESRSESNVKLKVSIPIVENSECSRTYNNAGVRLGAGQICAGGQRGKDSCRGDSGGPLMSVERSQDGTGKWTAVGVVSFGPSPCGMQGWPGVYTKVADFIPWILSKMRP</sequence>
<dbReference type="KEGG" id="ccin:107265735"/>
<feature type="domain" description="Clip" evidence="12">
    <location>
        <begin position="351"/>
        <end position="404"/>
    </location>
</feature>
<protein>
    <submittedName>
        <fullName evidence="14">Uncharacterized protein LOC107265735</fullName>
    </submittedName>
</protein>
<keyword evidence="1 9" id="KW-0645">Protease</keyword>
<dbReference type="FunFam" id="2.40.10.10:FF:000084">
    <property type="entry name" value="Serine protease easter"/>
    <property type="match status" value="1"/>
</dbReference>
<proteinExistence type="inferred from homology"/>
<dbReference type="SMART" id="SM00680">
    <property type="entry name" value="CLIP"/>
    <property type="match status" value="1"/>
</dbReference>
<dbReference type="PANTHER" id="PTHR24256">
    <property type="entry name" value="TRYPTASE-RELATED"/>
    <property type="match status" value="1"/>
</dbReference>
<keyword evidence="2 10" id="KW-0732">Signal</keyword>
<dbReference type="InterPro" id="IPR022700">
    <property type="entry name" value="CLIP"/>
</dbReference>
<reference evidence="14" key="1">
    <citation type="submission" date="2025-08" db="UniProtKB">
        <authorList>
            <consortium name="RefSeq"/>
        </authorList>
    </citation>
    <scope>IDENTIFICATION</scope>
</reference>
<evidence type="ECO:0000256" key="2">
    <source>
        <dbReference type="ARBA" id="ARBA00022729"/>
    </source>
</evidence>
<evidence type="ECO:0000313" key="14">
    <source>
        <dbReference type="RefSeq" id="XP_024938860.1"/>
    </source>
</evidence>
<dbReference type="SMART" id="SM00020">
    <property type="entry name" value="Tryp_SPc"/>
    <property type="match status" value="2"/>
</dbReference>
<dbReference type="CDD" id="cd00190">
    <property type="entry name" value="Tryp_SPc"/>
    <property type="match status" value="2"/>
</dbReference>
<keyword evidence="5" id="KW-0865">Zymogen</keyword>
<comment type="similarity">
    <text evidence="8">Belongs to the peptidase S1 family. CLIP subfamily.</text>
</comment>
<dbReference type="SUPFAM" id="SSF50494">
    <property type="entry name" value="Trypsin-like serine proteases"/>
    <property type="match status" value="2"/>
</dbReference>
<dbReference type="PROSITE" id="PS51888">
    <property type="entry name" value="CLIP"/>
    <property type="match status" value="1"/>
</dbReference>
<accession>A0AAJ7RDB4</accession>
<dbReference type="InterPro" id="IPR001254">
    <property type="entry name" value="Trypsin_dom"/>
</dbReference>
<evidence type="ECO:0000256" key="8">
    <source>
        <dbReference type="ARBA" id="ARBA00024195"/>
    </source>
</evidence>
<evidence type="ECO:0000256" key="3">
    <source>
        <dbReference type="ARBA" id="ARBA00022801"/>
    </source>
</evidence>
<keyword evidence="13" id="KW-1185">Reference proteome</keyword>
<keyword evidence="7" id="KW-0325">Glycoprotein</keyword>
<dbReference type="GeneID" id="107265735"/>
<evidence type="ECO:0000256" key="7">
    <source>
        <dbReference type="ARBA" id="ARBA00023180"/>
    </source>
</evidence>
<dbReference type="PRINTS" id="PR00722">
    <property type="entry name" value="CHYMOTRYPSIN"/>
</dbReference>
<organism evidence="13 14">
    <name type="scientific">Cephus cinctus</name>
    <name type="common">Wheat stem sawfly</name>
    <dbReference type="NCBI Taxonomy" id="211228"/>
    <lineage>
        <taxon>Eukaryota</taxon>
        <taxon>Metazoa</taxon>
        <taxon>Ecdysozoa</taxon>
        <taxon>Arthropoda</taxon>
        <taxon>Hexapoda</taxon>
        <taxon>Insecta</taxon>
        <taxon>Pterygota</taxon>
        <taxon>Neoptera</taxon>
        <taxon>Endopterygota</taxon>
        <taxon>Hymenoptera</taxon>
        <taxon>Cephoidea</taxon>
        <taxon>Cephidae</taxon>
        <taxon>Cephus</taxon>
    </lineage>
</organism>
<dbReference type="InterPro" id="IPR018114">
    <property type="entry name" value="TRYPSIN_HIS"/>
</dbReference>
<name>A0AAJ7RDB4_CEPCN</name>
<dbReference type="InterPro" id="IPR001314">
    <property type="entry name" value="Peptidase_S1A"/>
</dbReference>
<dbReference type="FunFam" id="3.30.1640.30:FF:000001">
    <property type="entry name" value="Serine protease 7"/>
    <property type="match status" value="1"/>
</dbReference>
<dbReference type="Proteomes" id="UP000694920">
    <property type="component" value="Unplaced"/>
</dbReference>